<comment type="caution">
    <text evidence="1">The sequence shown here is derived from an EMBL/GenBank/DDBJ whole genome shotgun (WGS) entry which is preliminary data.</text>
</comment>
<dbReference type="AlphaFoldDB" id="A0AAW1FDB4"/>
<dbReference type="Proteomes" id="UP001488805">
    <property type="component" value="Unassembled WGS sequence"/>
</dbReference>
<evidence type="ECO:0000313" key="1">
    <source>
        <dbReference type="EMBL" id="KAK9532673.1"/>
    </source>
</evidence>
<reference evidence="1 2" key="1">
    <citation type="journal article" date="2024" name="Genome Biol. Evol.">
        <title>Chromosome-level genome assembly of the viviparous eelpout Zoarces viviparus.</title>
        <authorList>
            <person name="Fuhrmann N."/>
            <person name="Brasseur M.V."/>
            <person name="Bakowski C.E."/>
            <person name="Podsiadlowski L."/>
            <person name="Prost S."/>
            <person name="Krehenwinkel H."/>
            <person name="Mayer C."/>
        </authorList>
    </citation>
    <scope>NUCLEOTIDE SEQUENCE [LARGE SCALE GENOMIC DNA]</scope>
    <source>
        <strain evidence="1">NO-MEL_2022_Ind0_liver</strain>
    </source>
</reference>
<accession>A0AAW1FDB4</accession>
<sequence>MGTLTVVCYEQAGLFECFSAPGSQAGCSFVKALYCISFLCQSPFPVAVRCQTMTLGFLQVAWRRACHEPWGLTASH</sequence>
<gene>
    <name evidence="1" type="ORF">VZT92_010047</name>
</gene>
<name>A0AAW1FDB4_ZOAVI</name>
<evidence type="ECO:0000313" key="2">
    <source>
        <dbReference type="Proteomes" id="UP001488805"/>
    </source>
</evidence>
<protein>
    <submittedName>
        <fullName evidence="1">Uncharacterized protein</fullName>
    </submittedName>
</protein>
<organism evidence="1 2">
    <name type="scientific">Zoarces viviparus</name>
    <name type="common">Viviparous eelpout</name>
    <name type="synonym">Blennius viviparus</name>
    <dbReference type="NCBI Taxonomy" id="48416"/>
    <lineage>
        <taxon>Eukaryota</taxon>
        <taxon>Metazoa</taxon>
        <taxon>Chordata</taxon>
        <taxon>Craniata</taxon>
        <taxon>Vertebrata</taxon>
        <taxon>Euteleostomi</taxon>
        <taxon>Actinopterygii</taxon>
        <taxon>Neopterygii</taxon>
        <taxon>Teleostei</taxon>
        <taxon>Neoteleostei</taxon>
        <taxon>Acanthomorphata</taxon>
        <taxon>Eupercaria</taxon>
        <taxon>Perciformes</taxon>
        <taxon>Cottioidei</taxon>
        <taxon>Zoarcales</taxon>
        <taxon>Zoarcidae</taxon>
        <taxon>Zoarcinae</taxon>
        <taxon>Zoarces</taxon>
    </lineage>
</organism>
<dbReference type="EMBL" id="JBCEZU010000078">
    <property type="protein sequence ID" value="KAK9532673.1"/>
    <property type="molecule type" value="Genomic_DNA"/>
</dbReference>
<keyword evidence="2" id="KW-1185">Reference proteome</keyword>
<proteinExistence type="predicted"/>